<evidence type="ECO:0000256" key="4">
    <source>
        <dbReference type="SAM" id="MobiDB-lite"/>
    </source>
</evidence>
<evidence type="ECO:0000256" key="3">
    <source>
        <dbReference type="RuleBase" id="RU003476"/>
    </source>
</evidence>
<dbReference type="InterPro" id="IPR000086">
    <property type="entry name" value="NUDIX_hydrolase_dom"/>
</dbReference>
<evidence type="ECO:0000256" key="1">
    <source>
        <dbReference type="ARBA" id="ARBA00005582"/>
    </source>
</evidence>
<feature type="domain" description="Nudix hydrolase" evidence="5">
    <location>
        <begin position="132"/>
        <end position="261"/>
    </location>
</feature>
<dbReference type="PRINTS" id="PR00502">
    <property type="entry name" value="NUDIXFAMILY"/>
</dbReference>
<comment type="similarity">
    <text evidence="1 3">Belongs to the Nudix hydrolase family.</text>
</comment>
<evidence type="ECO:0000259" key="5">
    <source>
        <dbReference type="PROSITE" id="PS51462"/>
    </source>
</evidence>
<dbReference type="GO" id="GO:0035529">
    <property type="term" value="F:NADH pyrophosphatase activity"/>
    <property type="evidence" value="ECO:0007669"/>
    <property type="project" value="TreeGrafter"/>
</dbReference>
<dbReference type="PROSITE" id="PS00893">
    <property type="entry name" value="NUDIX_BOX"/>
    <property type="match status" value="1"/>
</dbReference>
<dbReference type="PROSITE" id="PS51462">
    <property type="entry name" value="NUDIX"/>
    <property type="match status" value="1"/>
</dbReference>
<proteinExistence type="inferred from homology"/>
<dbReference type="Pfam" id="PF00293">
    <property type="entry name" value="NUDIX"/>
    <property type="match status" value="1"/>
</dbReference>
<dbReference type="GO" id="GO:0047631">
    <property type="term" value="F:ADP-ribose diphosphatase activity"/>
    <property type="evidence" value="ECO:0007669"/>
    <property type="project" value="TreeGrafter"/>
</dbReference>
<dbReference type="InterPro" id="IPR020084">
    <property type="entry name" value="NUDIX_hydrolase_CS"/>
</dbReference>
<reference evidence="6 7" key="1">
    <citation type="journal article" date="2015" name="Nat. Commun.">
        <title>Outbred genome sequencing and CRISPR/Cas9 gene editing in butterflies.</title>
        <authorList>
            <person name="Li X."/>
            <person name="Fan D."/>
            <person name="Zhang W."/>
            <person name="Liu G."/>
            <person name="Zhang L."/>
            <person name="Zhao L."/>
            <person name="Fang X."/>
            <person name="Chen L."/>
            <person name="Dong Y."/>
            <person name="Chen Y."/>
            <person name="Ding Y."/>
            <person name="Zhao R."/>
            <person name="Feng M."/>
            <person name="Zhu Y."/>
            <person name="Feng Y."/>
            <person name="Jiang X."/>
            <person name="Zhu D."/>
            <person name="Xiang H."/>
            <person name="Feng X."/>
            <person name="Li S."/>
            <person name="Wang J."/>
            <person name="Zhang G."/>
            <person name="Kronforst M.R."/>
            <person name="Wang W."/>
        </authorList>
    </citation>
    <scope>NUCLEOTIDE SEQUENCE [LARGE SCALE GENOMIC DNA]</scope>
    <source>
        <strain evidence="6">Ya'a_city_454_Px</strain>
        <tissue evidence="6">Whole body</tissue>
    </source>
</reference>
<sequence length="319" mass="37174">MPVNKLLCKLSFTYRDVIRKSLIPFRKFSNHSKLQTGYLFVGKTDRFNGITVNTALENCERTNLTKNLEVSIQKWSSEGKRCIWFKVNIKDSFYVPVLAEKGFNFHHARDDFVMMYKWLPIDSAPNLPPACHTNLGVGALVFNSRNQLLAISEKHYEYPHWKLPGGYVEQGEDIKDAAVREVKEETGVDCTFVSLLTFRHQHNMMYNNSDIYMLLMMKALTEDIVLSHREVKECKWMFIDEYLNHPHVHQFNRIIVEKANEYRKKNLRLDLERKTEKASPRESLSPSTLQWRDGPRAGSVPQVLMYQALVRVSVGSRQN</sequence>
<gene>
    <name evidence="6" type="ORF">RR46_09984</name>
</gene>
<dbReference type="InterPro" id="IPR003293">
    <property type="entry name" value="Nudix_hydrolase6-like"/>
</dbReference>
<dbReference type="InterPro" id="IPR015797">
    <property type="entry name" value="NUDIX_hydrolase-like_dom_sf"/>
</dbReference>
<dbReference type="Proteomes" id="UP000053268">
    <property type="component" value="Unassembled WGS sequence"/>
</dbReference>
<name>A0A194QH61_PAPXU</name>
<dbReference type="PANTHER" id="PTHR13994:SF13">
    <property type="entry name" value="FI03680P"/>
    <property type="match status" value="1"/>
</dbReference>
<evidence type="ECO:0000313" key="7">
    <source>
        <dbReference type="Proteomes" id="UP000053268"/>
    </source>
</evidence>
<feature type="region of interest" description="Disordered" evidence="4">
    <location>
        <begin position="273"/>
        <end position="295"/>
    </location>
</feature>
<dbReference type="SUPFAM" id="SSF55811">
    <property type="entry name" value="Nudix"/>
    <property type="match status" value="1"/>
</dbReference>
<dbReference type="CDD" id="cd04670">
    <property type="entry name" value="NUDIX_ASFGF2_Nudt6"/>
    <property type="match status" value="1"/>
</dbReference>
<dbReference type="InterPro" id="IPR040618">
    <property type="entry name" value="Pre-Nudix"/>
</dbReference>
<dbReference type="PANTHER" id="PTHR13994">
    <property type="entry name" value="NUDIX HYDROLASE RELATED"/>
    <property type="match status" value="1"/>
</dbReference>
<keyword evidence="7" id="KW-1185">Reference proteome</keyword>
<organism evidence="6 7">
    <name type="scientific">Papilio xuthus</name>
    <name type="common">Asian swallowtail butterfly</name>
    <dbReference type="NCBI Taxonomy" id="66420"/>
    <lineage>
        <taxon>Eukaryota</taxon>
        <taxon>Metazoa</taxon>
        <taxon>Ecdysozoa</taxon>
        <taxon>Arthropoda</taxon>
        <taxon>Hexapoda</taxon>
        <taxon>Insecta</taxon>
        <taxon>Pterygota</taxon>
        <taxon>Neoptera</taxon>
        <taxon>Endopterygota</taxon>
        <taxon>Lepidoptera</taxon>
        <taxon>Glossata</taxon>
        <taxon>Ditrysia</taxon>
        <taxon>Papilionoidea</taxon>
        <taxon>Papilionidae</taxon>
        <taxon>Papilioninae</taxon>
        <taxon>Papilio</taxon>
    </lineage>
</organism>
<protein>
    <submittedName>
        <fullName evidence="6">Nudix hydrolase 8</fullName>
    </submittedName>
</protein>
<evidence type="ECO:0000313" key="6">
    <source>
        <dbReference type="EMBL" id="KPJ02781.1"/>
    </source>
</evidence>
<dbReference type="EMBL" id="KQ459232">
    <property type="protein sequence ID" value="KPJ02781.1"/>
    <property type="molecule type" value="Genomic_DNA"/>
</dbReference>
<accession>A0A194QH61</accession>
<dbReference type="AlphaFoldDB" id="A0A194QH61"/>
<dbReference type="Pfam" id="PF18290">
    <property type="entry name" value="Nudix_hydro"/>
    <property type="match status" value="1"/>
</dbReference>
<dbReference type="InterPro" id="IPR020476">
    <property type="entry name" value="Nudix_hydrolase"/>
</dbReference>
<dbReference type="GO" id="GO:0051287">
    <property type="term" value="F:NAD binding"/>
    <property type="evidence" value="ECO:0007669"/>
    <property type="project" value="TreeGrafter"/>
</dbReference>
<keyword evidence="2 3" id="KW-0378">Hydrolase</keyword>
<evidence type="ECO:0000256" key="2">
    <source>
        <dbReference type="ARBA" id="ARBA00022801"/>
    </source>
</evidence>
<dbReference type="Gene3D" id="3.40.630.30">
    <property type="match status" value="1"/>
</dbReference>
<dbReference type="Gene3D" id="3.90.79.10">
    <property type="entry name" value="Nucleoside Triphosphate Pyrophosphohydrolase"/>
    <property type="match status" value="1"/>
</dbReference>
<dbReference type="PRINTS" id="PR01356">
    <property type="entry name" value="GFGPROTEIN"/>
</dbReference>